<dbReference type="GO" id="GO:0008941">
    <property type="term" value="F:nitric oxide dioxygenase NAD(P)H activity"/>
    <property type="evidence" value="ECO:0007669"/>
    <property type="project" value="UniProtKB-UniRule"/>
</dbReference>
<dbReference type="PROSITE" id="PS51384">
    <property type="entry name" value="FAD_FR"/>
    <property type="match status" value="1"/>
</dbReference>
<dbReference type="GO" id="GO:0046872">
    <property type="term" value="F:metal ion binding"/>
    <property type="evidence" value="ECO:0007669"/>
    <property type="project" value="UniProtKB-KW"/>
</dbReference>
<dbReference type="SUPFAM" id="SSF63380">
    <property type="entry name" value="Riboflavin synthase domain-like"/>
    <property type="match status" value="1"/>
</dbReference>
<comment type="cofactor">
    <cofactor evidence="15">
        <name>FAD</name>
        <dbReference type="ChEBI" id="CHEBI:57692"/>
    </cofactor>
    <text evidence="15">Binds 1 FAD per subunit.</text>
</comment>
<comment type="domain">
    <text evidence="15">Consists of two distinct domains; an N-terminal heme-containing oxygen-binding domain and a C-terminal reductase domain with binding sites for FAD and NAD(P)H.</text>
</comment>
<dbReference type="CDD" id="cd06184">
    <property type="entry name" value="flavohem_like_fad_nad_binding"/>
    <property type="match status" value="1"/>
</dbReference>
<dbReference type="GO" id="GO:0046210">
    <property type="term" value="P:nitric oxide catabolic process"/>
    <property type="evidence" value="ECO:0007669"/>
    <property type="project" value="TreeGrafter"/>
</dbReference>
<keyword evidence="4 15" id="KW-0349">Heme</keyword>
<protein>
    <recommendedName>
        <fullName evidence="15">Flavohemoprotein</fullName>
    </recommendedName>
    <alternativeName>
        <fullName evidence="15">Flavohemoglobin</fullName>
    </alternativeName>
    <alternativeName>
        <fullName evidence="15">Hemoglobin-like protein</fullName>
    </alternativeName>
    <alternativeName>
        <fullName evidence="15">Nitric oxide dioxygenase</fullName>
        <shortName evidence="15">NO oxygenase</shortName>
        <shortName evidence="15">NOD</shortName>
        <ecNumber evidence="15">1.14.12.17</ecNumber>
    </alternativeName>
</protein>
<dbReference type="GO" id="GO:0071500">
    <property type="term" value="P:cellular response to nitrosative stress"/>
    <property type="evidence" value="ECO:0007669"/>
    <property type="project" value="TreeGrafter"/>
</dbReference>
<keyword evidence="10 15" id="KW-0560">Oxidoreductase</keyword>
<name>F8LET6_9BACT</name>
<evidence type="ECO:0000256" key="2">
    <source>
        <dbReference type="ARBA" id="ARBA00008414"/>
    </source>
</evidence>
<dbReference type="Gene3D" id="2.40.30.10">
    <property type="entry name" value="Translation factors"/>
    <property type="match status" value="1"/>
</dbReference>
<reference evidence="18" key="1">
    <citation type="submission" date="2011-05" db="EMBL/GenBank/DDBJ databases">
        <title>Unity in variety -- the pan-genome of the Chlamydiae.</title>
        <authorList>
            <person name="Collingro A."/>
            <person name="Tischler P."/>
            <person name="Weinmaier T."/>
            <person name="Penz T."/>
            <person name="Heinz E."/>
            <person name="Brunham R.C."/>
            <person name="Read T.D."/>
            <person name="Bavoil P.M."/>
            <person name="Sachse K."/>
            <person name="Kahane S."/>
            <person name="Friedman M.G."/>
            <person name="Rattei T."/>
            <person name="Myers G.S.A."/>
            <person name="Horn M."/>
        </authorList>
    </citation>
    <scope>NUCLEOTIDE SEQUENCE</scope>
    <source>
        <strain evidence="18">2032/99</strain>
    </source>
</reference>
<sequence>MQSLGKLKNNFFMESYMLSQQTIDLVKSTVPILQEQGETLTKYFYKRMFSQNPEVAPYFNSANQTEGAQQRALAEAICTYAANIDNLNALKETLEQIAHKHASLMIKPQHYPIVGANLLASIREVLGEDATDDVIHAWSHAYDFLANILTGREKQIYNSNAKKTGGWEGFRRFNVEKKEAESSVITSFYLKPADGNPLPKYLPGQYITVRIPTPDGSTTMRNYSLSDKPGQDHFRISVKREIGIRSNTPKGYVSHKLHDEINVGDVLEIGPPCGEFFLDAENHGEHPLVLLAAGVGITPILSILKTAVETMPKREIVFIYGCLNEKVQAFKSTIDQLAKDHSKLKIHYRYSDPEAEGVKREGNCSTGFVDAELIDSLMPDRYAEYYFCGPEFFMINIYQNLMAWDIPNSLLHFEFFGPRQQLEQMATV</sequence>
<dbReference type="CDD" id="cd14783">
    <property type="entry name" value="FHb-globin_3"/>
    <property type="match status" value="1"/>
</dbReference>
<keyword evidence="8 15" id="KW-0274">FAD</keyword>
<evidence type="ECO:0000256" key="10">
    <source>
        <dbReference type="ARBA" id="ARBA00023002"/>
    </source>
</evidence>
<dbReference type="GO" id="GO:0020037">
    <property type="term" value="F:heme binding"/>
    <property type="evidence" value="ECO:0007669"/>
    <property type="project" value="InterPro"/>
</dbReference>
<dbReference type="NCBIfam" id="NF009805">
    <property type="entry name" value="PRK13289.1"/>
    <property type="match status" value="1"/>
</dbReference>
<dbReference type="InterPro" id="IPR017938">
    <property type="entry name" value="Riboflavin_synthase-like_b-brl"/>
</dbReference>
<dbReference type="FunFam" id="3.40.50.80:FF:000010">
    <property type="entry name" value="Flavohemoprotein"/>
    <property type="match status" value="1"/>
</dbReference>
<dbReference type="PROSITE" id="PS01033">
    <property type="entry name" value="GLOBIN"/>
    <property type="match status" value="1"/>
</dbReference>
<feature type="site" description="Involved in heme-bound ligand stabilization and O-O bond activation" evidence="15">
    <location>
        <position position="45"/>
    </location>
</feature>
<dbReference type="GO" id="GO:0071949">
    <property type="term" value="F:FAD binding"/>
    <property type="evidence" value="ECO:0007669"/>
    <property type="project" value="InterPro"/>
</dbReference>
<keyword evidence="12 15" id="KW-0520">NAD</keyword>
<evidence type="ECO:0000256" key="9">
    <source>
        <dbReference type="ARBA" id="ARBA00022857"/>
    </source>
</evidence>
<keyword evidence="5 15" id="KW-0561">Oxygen transport</keyword>
<dbReference type="FunFam" id="2.40.30.10:FF:000034">
    <property type="entry name" value="Flavohemoprotein"/>
    <property type="match status" value="1"/>
</dbReference>
<dbReference type="InterPro" id="IPR039261">
    <property type="entry name" value="FNR_nucleotide-bd"/>
</dbReference>
<evidence type="ECO:0000313" key="18">
    <source>
        <dbReference type="EMBL" id="CCB92004.1"/>
    </source>
</evidence>
<feature type="binding site" description="proximal binding residue" evidence="15">
    <location>
        <position position="101"/>
    </location>
    <ligand>
        <name>heme b</name>
        <dbReference type="ChEBI" id="CHEBI:60344"/>
    </ligand>
    <ligandPart>
        <name>Fe</name>
        <dbReference type="ChEBI" id="CHEBI:18248"/>
    </ligandPart>
</feature>
<dbReference type="FunFam" id="1.10.490.10:FF:000003">
    <property type="entry name" value="Flavohemoprotein"/>
    <property type="match status" value="1"/>
</dbReference>
<accession>F8LET6</accession>
<evidence type="ECO:0000256" key="7">
    <source>
        <dbReference type="ARBA" id="ARBA00022723"/>
    </source>
</evidence>
<dbReference type="Pfam" id="PF00970">
    <property type="entry name" value="FAD_binding_6"/>
    <property type="match status" value="1"/>
</dbReference>
<comment type="cofactor">
    <cofactor evidence="15">
        <name>heme b</name>
        <dbReference type="ChEBI" id="CHEBI:60344"/>
    </cofactor>
    <text evidence="15">Binds 1 heme b (iron(II)-protoporphyrin IX) group per subunit.</text>
</comment>
<comment type="similarity">
    <text evidence="1 15">In the C-terminal section; belongs to the flavoprotein pyridine nucleotide cytochrome reductase family.</text>
</comment>
<feature type="active site" description="Charge relay system" evidence="15">
    <location>
        <position position="153"/>
    </location>
</feature>
<dbReference type="SUPFAM" id="SSF46458">
    <property type="entry name" value="Globin-like"/>
    <property type="match status" value="1"/>
</dbReference>
<gene>
    <name evidence="15 18" type="primary">hmp</name>
    <name evidence="18" type="ORF">WCH_BJ08890</name>
</gene>
<dbReference type="InterPro" id="IPR000971">
    <property type="entry name" value="Globin"/>
</dbReference>
<keyword evidence="6 15" id="KW-0285">Flavoprotein</keyword>
<dbReference type="InterPro" id="IPR001433">
    <property type="entry name" value="OxRdtase_FAD/NAD-bd"/>
</dbReference>
<feature type="binding site" evidence="15">
    <location>
        <begin position="221"/>
        <end position="224"/>
    </location>
    <ligand>
        <name>FAD</name>
        <dbReference type="ChEBI" id="CHEBI:57692"/>
    </ligand>
</feature>
<feature type="site" description="Influences the redox potential of the prosthetic heme and FAD groups" evidence="15">
    <location>
        <position position="414"/>
    </location>
</feature>
<dbReference type="InterPro" id="IPR008333">
    <property type="entry name" value="Cbr1-like_FAD-bd_dom"/>
</dbReference>
<keyword evidence="7 15" id="KW-0479">Metal-binding</keyword>
<feature type="domain" description="FAD-binding FR-type" evidence="17">
    <location>
        <begin position="168"/>
        <end position="279"/>
    </location>
</feature>
<feature type="binding site" evidence="15">
    <location>
        <position position="206"/>
    </location>
    <ligand>
        <name>FAD</name>
        <dbReference type="ChEBI" id="CHEBI:57692"/>
    </ligand>
</feature>
<keyword evidence="9 15" id="KW-0521">NADP</keyword>
<proteinExistence type="inferred from homology"/>
<organism evidence="18">
    <name type="scientific">Waddlia chondrophila 2032/99</name>
    <dbReference type="NCBI Taxonomy" id="765953"/>
    <lineage>
        <taxon>Bacteria</taxon>
        <taxon>Pseudomonadati</taxon>
        <taxon>Chlamydiota</taxon>
        <taxon>Chlamydiia</taxon>
        <taxon>Parachlamydiales</taxon>
        <taxon>Waddliaceae</taxon>
        <taxon>Waddlia</taxon>
    </lineage>
</organism>
<dbReference type="InterPro" id="IPR009050">
    <property type="entry name" value="Globin-like_sf"/>
</dbReference>
<keyword evidence="11 15" id="KW-0408">Iron</keyword>
<dbReference type="EMBL" id="FR872660">
    <property type="protein sequence ID" value="CCB92004.1"/>
    <property type="molecule type" value="Genomic_DNA"/>
</dbReference>
<evidence type="ECO:0000256" key="4">
    <source>
        <dbReference type="ARBA" id="ARBA00022617"/>
    </source>
</evidence>
<dbReference type="GO" id="GO:0005344">
    <property type="term" value="F:oxygen carrier activity"/>
    <property type="evidence" value="ECO:0007669"/>
    <property type="project" value="UniProtKB-UniRule"/>
</dbReference>
<evidence type="ECO:0000256" key="3">
    <source>
        <dbReference type="ARBA" id="ARBA00022448"/>
    </source>
</evidence>
<dbReference type="Pfam" id="PF00042">
    <property type="entry name" value="Globin"/>
    <property type="match status" value="1"/>
</dbReference>
<comment type="similarity">
    <text evidence="2 15">Belongs to the globin family. Two-domain flavohemoproteins subfamily.</text>
</comment>
<evidence type="ECO:0000256" key="14">
    <source>
        <dbReference type="ARBA" id="ARBA00049433"/>
    </source>
</evidence>
<dbReference type="EC" id="1.14.12.17" evidence="15"/>
<dbReference type="HAMAP" id="MF_01252">
    <property type="entry name" value="Hmp"/>
    <property type="match status" value="1"/>
</dbReference>
<feature type="domain" description="Globin" evidence="16">
    <location>
        <begin position="17"/>
        <end position="154"/>
    </location>
</feature>
<feature type="site" description="Influences the redox potential of the prosthetic heme and FAD groups" evidence="15">
    <location>
        <position position="100"/>
    </location>
</feature>
<dbReference type="GO" id="GO:0019825">
    <property type="term" value="F:oxygen binding"/>
    <property type="evidence" value="ECO:0007669"/>
    <property type="project" value="InterPro"/>
</dbReference>
<dbReference type="Gene3D" id="1.10.490.10">
    <property type="entry name" value="Globins"/>
    <property type="match status" value="1"/>
</dbReference>
<evidence type="ECO:0000256" key="6">
    <source>
        <dbReference type="ARBA" id="ARBA00022630"/>
    </source>
</evidence>
<dbReference type="InterPro" id="IPR017927">
    <property type="entry name" value="FAD-bd_FR_type"/>
</dbReference>
<feature type="region of interest" description="Reductase" evidence="15">
    <location>
        <begin position="165"/>
        <end position="428"/>
    </location>
</feature>
<evidence type="ECO:0000256" key="5">
    <source>
        <dbReference type="ARBA" id="ARBA00022621"/>
    </source>
</evidence>
<evidence type="ECO:0000256" key="15">
    <source>
        <dbReference type="HAMAP-Rule" id="MF_01252"/>
    </source>
</evidence>
<feature type="binding site" evidence="15">
    <location>
        <begin position="294"/>
        <end position="299"/>
    </location>
    <ligand>
        <name>NADP(+)</name>
        <dbReference type="ChEBI" id="CHEBI:58349"/>
    </ligand>
</feature>
<dbReference type="InterPro" id="IPR023950">
    <property type="entry name" value="Hmp"/>
</dbReference>
<keyword evidence="3 15" id="KW-0813">Transport</keyword>
<feature type="active site" description="Charge relay system" evidence="15">
    <location>
        <position position="111"/>
    </location>
</feature>
<dbReference type="InterPro" id="IPR012292">
    <property type="entry name" value="Globin/Proto"/>
</dbReference>
<dbReference type="PANTHER" id="PTHR43396:SF3">
    <property type="entry name" value="FLAVOHEMOPROTEIN"/>
    <property type="match status" value="1"/>
</dbReference>
<evidence type="ECO:0000259" key="17">
    <source>
        <dbReference type="PROSITE" id="PS51384"/>
    </source>
</evidence>
<evidence type="ECO:0000256" key="11">
    <source>
        <dbReference type="ARBA" id="ARBA00023004"/>
    </source>
</evidence>
<evidence type="ECO:0000256" key="13">
    <source>
        <dbReference type="ARBA" id="ARBA00048649"/>
    </source>
</evidence>
<dbReference type="AlphaFoldDB" id="F8LET6"/>
<dbReference type="PANTHER" id="PTHR43396">
    <property type="entry name" value="FLAVOHEMOPROTEIN"/>
    <property type="match status" value="1"/>
</dbReference>
<dbReference type="Pfam" id="PF00175">
    <property type="entry name" value="NAD_binding_1"/>
    <property type="match status" value="1"/>
</dbReference>
<feature type="binding site" evidence="15">
    <location>
        <begin position="415"/>
        <end position="418"/>
    </location>
    <ligand>
        <name>FAD</name>
        <dbReference type="ChEBI" id="CHEBI:57692"/>
    </ligand>
</feature>
<evidence type="ECO:0000259" key="16">
    <source>
        <dbReference type="PROSITE" id="PS01033"/>
    </source>
</evidence>
<dbReference type="SUPFAM" id="SSF52343">
    <property type="entry name" value="Ferredoxin reductase-like, C-terminal NADP-linked domain"/>
    <property type="match status" value="1"/>
</dbReference>
<dbReference type="Gene3D" id="3.40.50.80">
    <property type="entry name" value="Nucleotide-binding domain of ferredoxin-NADP reductase (FNR) module"/>
    <property type="match status" value="1"/>
</dbReference>
<evidence type="ECO:0000256" key="12">
    <source>
        <dbReference type="ARBA" id="ARBA00023027"/>
    </source>
</evidence>
<comment type="catalytic activity">
    <reaction evidence="13 15">
        <text>2 nitric oxide + NADH + 2 O2 = 2 nitrate + NAD(+) + H(+)</text>
        <dbReference type="Rhea" id="RHEA:19469"/>
        <dbReference type="ChEBI" id="CHEBI:15378"/>
        <dbReference type="ChEBI" id="CHEBI:15379"/>
        <dbReference type="ChEBI" id="CHEBI:16480"/>
        <dbReference type="ChEBI" id="CHEBI:17632"/>
        <dbReference type="ChEBI" id="CHEBI:57540"/>
        <dbReference type="ChEBI" id="CHEBI:57945"/>
        <dbReference type="EC" id="1.14.12.17"/>
    </reaction>
</comment>
<evidence type="ECO:0000256" key="1">
    <source>
        <dbReference type="ARBA" id="ARBA00006401"/>
    </source>
</evidence>
<comment type="catalytic activity">
    <reaction evidence="14 15">
        <text>2 nitric oxide + NADPH + 2 O2 = 2 nitrate + NADP(+) + H(+)</text>
        <dbReference type="Rhea" id="RHEA:19465"/>
        <dbReference type="ChEBI" id="CHEBI:15378"/>
        <dbReference type="ChEBI" id="CHEBI:15379"/>
        <dbReference type="ChEBI" id="CHEBI:16480"/>
        <dbReference type="ChEBI" id="CHEBI:17632"/>
        <dbReference type="ChEBI" id="CHEBI:57783"/>
        <dbReference type="ChEBI" id="CHEBI:58349"/>
        <dbReference type="EC" id="1.14.12.17"/>
    </reaction>
</comment>
<evidence type="ECO:0000256" key="8">
    <source>
        <dbReference type="ARBA" id="ARBA00022827"/>
    </source>
</evidence>